<organism evidence="8 9">
    <name type="scientific">Arthrobacter citreus</name>
    <dbReference type="NCBI Taxonomy" id="1670"/>
    <lineage>
        <taxon>Bacteria</taxon>
        <taxon>Bacillati</taxon>
        <taxon>Actinomycetota</taxon>
        <taxon>Actinomycetes</taxon>
        <taxon>Micrococcales</taxon>
        <taxon>Micrococcaceae</taxon>
        <taxon>Arthrobacter</taxon>
    </lineage>
</organism>
<dbReference type="Pfam" id="PF13524">
    <property type="entry name" value="Glyco_trans_1_2"/>
    <property type="match status" value="1"/>
</dbReference>
<keyword evidence="3 8" id="KW-0808">Transferase</keyword>
<dbReference type="CDD" id="cd03794">
    <property type="entry name" value="GT4_WbuB-like"/>
    <property type="match status" value="1"/>
</dbReference>
<dbReference type="Pfam" id="PF00534">
    <property type="entry name" value="Glycos_transf_1"/>
    <property type="match status" value="1"/>
</dbReference>
<name>A0ABZ3A0K0_9MICC</name>
<dbReference type="SUPFAM" id="SSF53756">
    <property type="entry name" value="UDP-Glycosyltransferase/glycogen phosphorylase"/>
    <property type="match status" value="2"/>
</dbReference>
<reference evidence="8 9" key="1">
    <citation type="submission" date="2024-04" db="EMBL/GenBank/DDBJ databases">
        <title>Arthrobacter sp. from Plains bison fecal sample.</title>
        <authorList>
            <person name="Ruzzini A."/>
        </authorList>
    </citation>
    <scope>NUCLEOTIDE SEQUENCE [LARGE SCALE GENOMIC DNA]</scope>
    <source>
        <strain evidence="8 9">EINP1</strain>
    </source>
</reference>
<dbReference type="RefSeq" id="WP_342024295.1">
    <property type="nucleotide sequence ID" value="NZ_CP151657.1"/>
</dbReference>
<feature type="domain" description="Glycosyltransferase subfamily 4-like N-terminal" evidence="7">
    <location>
        <begin position="252"/>
        <end position="432"/>
    </location>
</feature>
<protein>
    <recommendedName>
        <fullName evidence="1">D-inositol 3-phosphate glycosyltransferase</fullName>
    </recommendedName>
</protein>
<accession>A0ABZ3A0K0</accession>
<dbReference type="EMBL" id="CP151657">
    <property type="protein sequence ID" value="WZP16689.1"/>
    <property type="molecule type" value="Genomic_DNA"/>
</dbReference>
<feature type="domain" description="Spore protein YkvP/CgeB glycosyl transferase-like" evidence="6">
    <location>
        <begin position="858"/>
        <end position="975"/>
    </location>
</feature>
<evidence type="ECO:0000256" key="3">
    <source>
        <dbReference type="ARBA" id="ARBA00022679"/>
    </source>
</evidence>
<evidence type="ECO:0000313" key="9">
    <source>
        <dbReference type="Proteomes" id="UP001448858"/>
    </source>
</evidence>
<dbReference type="InterPro" id="IPR028098">
    <property type="entry name" value="Glyco_trans_4-like_N"/>
</dbReference>
<proteinExistence type="predicted"/>
<sequence length="1495" mass="166111">MKHQDEQQTFSPAKEAQRAKYMPNFDQLVSNYEHLLIRSRRESQQVVQLRSELAKSKKQLAALEARENKIRAENLKLKKTLTALRNSTSVKAGRAVTLPARFVVKAIRRASAMPPASSTGSVKGATEAQQGRDVFTADLDAAAPTVDPVALNKTYREAADIDGTPESILRFVNHSYFVLGQISEPAAVVRAHYEKLTGLSVKDARLVRVILGFDELLQNEPQIPPRQPNAGYQVERNRVLYCAHSTGHFNSNGYSTRTAGVIRGLTGRGNDVVTMARPGYPWDVKVDVNKPPAGRFTKVINGVEHVYNPCLSWTDDRLDHYLLASIDTYVREAQRQRASLIHSASNYVTALPALIASRRLGIPFTYEVRGLWEVTGASGRPGWEDSERYKFSERMETLVAQHADHVFAITAQIRDELVRRGVEASKISLLPNAVDTTEFTPMPPYLPLREKLNLPADVPVIGYAGSLVHYEGLSDLLKATRKMVDAGRDLRVVLVGDGPELDNLKAEAKDLQLTATVTFTGRVPAKEISNYISIFDVMPCPRLSLPVTELVSPLKPLEAMACAKALVLTKVAPLIDLAGQDERRAILVEPSDPASLAEGILRLLDDSELQKELGRRARLWAVQERTWNLSGKLAVEAFESVFEDYRDSAQAAPSLRQIRLAIIADTFTTEGLRPETDLLELRPGSWRDQLEDSPVDALLVESAWEGIDNEWNQRVGFYSDEQFSIMRDILAYCRERAIPTIFWNKEDPVHFNRFKNSAKHFDHIFTTDADCINDYAKVAGPNVKSISSLPFYAQPKIHNPLPSHRTYSHSVAYAGTFYGDRYKERSQELGQLLDAVKPFGLTIYDRQLLNPNSPYRFPAQLNRYVSGGLGYLEMVEAYKAHPVHINVNSVAASPTMFSRRVVELAASGSTIISGRGRGVDDVLAGLVYTVKSPSEATILADRWMNDEKARIHDAWLAYRLVHRGHTAAHRLAYVLRTAGLTVQAPQLSGYALQTDVLTAAAVATVHEQTVLPNVIVYNSVEEKVTLPAGTVSISRSDLTPDVLRDNGVSWIGPYLTDLHDRTAYEDLLTAERFGTWDELSYTEKELNVPGQTLAVVGDAQISRPADARTPLLRRSTVEAAVGQGAHLQMRRSISDAGADTSSAIAEVARSGGVHARTVLIAGHDLKFAQAIMAELENQGHTVLVDQWDGHAQHDEERSRKLLAEADTIFCEWTLGNAVWYADNVEPHQRLVTRLHSQELFTPYLKMLNHARVDQIMVVGRHIADIAARDHGIPRHKLVLIPNSVEVPPAPQRKETSARFRLGMVGIVPAQKHLDRALDLLSMLRAADQRFTLSIKGKRPEDYPWMAHRPEEMAYYEEQYERLQADPNLVGAVTFDGFGNDMDEWYEKIGVVLSVSDFESFHLTIADGAAHGALPAVMGWPGSDHIYPATWISASLNEMAARIRSVTGDGSKYDDETSEAREFIGTFFSSTTVLPRITAAVLGMEQKDQGLRGIES</sequence>
<evidence type="ECO:0000313" key="8">
    <source>
        <dbReference type="EMBL" id="WZP16689.1"/>
    </source>
</evidence>
<evidence type="ECO:0000259" key="6">
    <source>
        <dbReference type="Pfam" id="PF13524"/>
    </source>
</evidence>
<dbReference type="PANTHER" id="PTHR45947:SF3">
    <property type="entry name" value="SULFOQUINOVOSYL TRANSFERASE SQD2"/>
    <property type="match status" value="1"/>
</dbReference>
<dbReference type="Proteomes" id="UP001448858">
    <property type="component" value="Chromosome"/>
</dbReference>
<dbReference type="Gene3D" id="3.40.50.2000">
    <property type="entry name" value="Glycogen Phosphorylase B"/>
    <property type="match status" value="3"/>
</dbReference>
<dbReference type="GO" id="GO:0016757">
    <property type="term" value="F:glycosyltransferase activity"/>
    <property type="evidence" value="ECO:0007669"/>
    <property type="project" value="UniProtKB-KW"/>
</dbReference>
<gene>
    <name evidence="8" type="ORF">AAE021_03655</name>
</gene>
<feature type="coiled-coil region" evidence="4">
    <location>
        <begin position="46"/>
        <end position="80"/>
    </location>
</feature>
<evidence type="ECO:0000256" key="1">
    <source>
        <dbReference type="ARBA" id="ARBA00021292"/>
    </source>
</evidence>
<dbReference type="Pfam" id="PF13579">
    <property type="entry name" value="Glyco_trans_4_4"/>
    <property type="match status" value="1"/>
</dbReference>
<evidence type="ECO:0000256" key="4">
    <source>
        <dbReference type="SAM" id="Coils"/>
    </source>
</evidence>
<dbReference type="InterPro" id="IPR050194">
    <property type="entry name" value="Glycosyltransferase_grp1"/>
</dbReference>
<dbReference type="InterPro" id="IPR055259">
    <property type="entry name" value="YkvP/CgeB_Glyco_trans-like"/>
</dbReference>
<keyword evidence="2 8" id="KW-0328">Glycosyltransferase</keyword>
<evidence type="ECO:0000256" key="2">
    <source>
        <dbReference type="ARBA" id="ARBA00022676"/>
    </source>
</evidence>
<dbReference type="PANTHER" id="PTHR45947">
    <property type="entry name" value="SULFOQUINOVOSYL TRANSFERASE SQD2"/>
    <property type="match status" value="1"/>
</dbReference>
<keyword evidence="4" id="KW-0175">Coiled coil</keyword>
<evidence type="ECO:0000259" key="7">
    <source>
        <dbReference type="Pfam" id="PF13579"/>
    </source>
</evidence>
<evidence type="ECO:0000259" key="5">
    <source>
        <dbReference type="Pfam" id="PF00534"/>
    </source>
</evidence>
<dbReference type="InterPro" id="IPR001296">
    <property type="entry name" value="Glyco_trans_1"/>
</dbReference>
<feature type="domain" description="Glycosyl transferase family 1" evidence="5">
    <location>
        <begin position="449"/>
        <end position="619"/>
    </location>
</feature>
<keyword evidence="9" id="KW-1185">Reference proteome</keyword>